<evidence type="ECO:0000313" key="1">
    <source>
        <dbReference type="EMBL" id="EAQ79693.1"/>
    </source>
</evidence>
<dbReference type="HOGENOM" id="CLU_1804899_0_0_0"/>
<evidence type="ECO:0000313" key="2">
    <source>
        <dbReference type="Proteomes" id="UP000004358"/>
    </source>
</evidence>
<dbReference type="CDD" id="cd07814">
    <property type="entry name" value="SRPBCC_CalC_Aha1-like"/>
    <property type="match status" value="1"/>
</dbReference>
<dbReference type="OrthoDB" id="268331at2"/>
<dbReference type="Gene3D" id="3.30.530.20">
    <property type="match status" value="1"/>
</dbReference>
<dbReference type="RefSeq" id="WP_002652763.1">
    <property type="nucleotide sequence ID" value="NZ_CH672376.1"/>
</dbReference>
<dbReference type="STRING" id="314230.DSM3645_24330"/>
<dbReference type="InterPro" id="IPR023393">
    <property type="entry name" value="START-like_dom_sf"/>
</dbReference>
<organism evidence="1 2">
    <name type="scientific">Blastopirellula marina DSM 3645</name>
    <dbReference type="NCBI Taxonomy" id="314230"/>
    <lineage>
        <taxon>Bacteria</taxon>
        <taxon>Pseudomonadati</taxon>
        <taxon>Planctomycetota</taxon>
        <taxon>Planctomycetia</taxon>
        <taxon>Pirellulales</taxon>
        <taxon>Pirellulaceae</taxon>
        <taxon>Blastopirellula</taxon>
    </lineage>
</organism>
<dbReference type="EMBL" id="AANZ01000013">
    <property type="protein sequence ID" value="EAQ79693.1"/>
    <property type="molecule type" value="Genomic_DNA"/>
</dbReference>
<dbReference type="Proteomes" id="UP000004358">
    <property type="component" value="Unassembled WGS sequence"/>
</dbReference>
<proteinExistence type="predicted"/>
<dbReference type="SUPFAM" id="SSF55961">
    <property type="entry name" value="Bet v1-like"/>
    <property type="match status" value="1"/>
</dbReference>
<reference evidence="1 2" key="1">
    <citation type="submission" date="2006-02" db="EMBL/GenBank/DDBJ databases">
        <authorList>
            <person name="Amann R."/>
            <person name="Ferriera S."/>
            <person name="Johnson J."/>
            <person name="Kravitz S."/>
            <person name="Halpern A."/>
            <person name="Remington K."/>
            <person name="Beeson K."/>
            <person name="Tran B."/>
            <person name="Rogers Y.-H."/>
            <person name="Friedman R."/>
            <person name="Venter J.C."/>
        </authorList>
    </citation>
    <scope>NUCLEOTIDE SEQUENCE [LARGE SCALE GENOMIC DNA]</scope>
    <source>
        <strain evidence="1 2">DSM 3645</strain>
    </source>
</reference>
<sequence>MVAVNSSEAVRVLHIYQEIEIAAPIDIAFEAVLTELGPAGVMPQNDQPFPMVLEAWPGGRWFRDLGEGAGHFWGHVQVIKPPKLLEICGPMFMSFAATNHLQYRLVEEGDMTTIQLTHRGMGQIPQEVFDGVTGGWDFRNQRIKQLAEKLVSER</sequence>
<evidence type="ECO:0008006" key="3">
    <source>
        <dbReference type="Google" id="ProtNLM"/>
    </source>
</evidence>
<dbReference type="AlphaFoldDB" id="A3ZUV7"/>
<comment type="caution">
    <text evidence="1">The sequence shown here is derived from an EMBL/GenBank/DDBJ whole genome shotgun (WGS) entry which is preliminary data.</text>
</comment>
<gene>
    <name evidence="1" type="ORF">DSM3645_24330</name>
</gene>
<name>A3ZUV7_9BACT</name>
<dbReference type="eggNOG" id="COG3832">
    <property type="taxonomic scope" value="Bacteria"/>
</dbReference>
<accession>A3ZUV7</accession>
<protein>
    <recommendedName>
        <fullName evidence="3">SRPBCC domain-containing protein</fullName>
    </recommendedName>
</protein>